<name>A0A0A9C3G7_ARUDO</name>
<sequence>MGRLASIDHYSFMKILSSFNIFE</sequence>
<dbReference type="EMBL" id="GBRH01227051">
    <property type="protein sequence ID" value="JAD70844.1"/>
    <property type="molecule type" value="Transcribed_RNA"/>
</dbReference>
<reference evidence="1" key="1">
    <citation type="submission" date="2014-09" db="EMBL/GenBank/DDBJ databases">
        <authorList>
            <person name="Magalhaes I.L.F."/>
            <person name="Oliveira U."/>
            <person name="Santos F.R."/>
            <person name="Vidigal T.H.D.A."/>
            <person name="Brescovit A.D."/>
            <person name="Santos A.J."/>
        </authorList>
    </citation>
    <scope>NUCLEOTIDE SEQUENCE</scope>
    <source>
        <tissue evidence="1">Shoot tissue taken approximately 20 cm above the soil surface</tissue>
    </source>
</reference>
<protein>
    <submittedName>
        <fullName evidence="1">Uncharacterized protein</fullName>
    </submittedName>
</protein>
<reference evidence="1" key="2">
    <citation type="journal article" date="2015" name="Data Brief">
        <title>Shoot transcriptome of the giant reed, Arundo donax.</title>
        <authorList>
            <person name="Barrero R.A."/>
            <person name="Guerrero F.D."/>
            <person name="Moolhuijzen P."/>
            <person name="Goolsby J.A."/>
            <person name="Tidwell J."/>
            <person name="Bellgard S.E."/>
            <person name="Bellgard M.I."/>
        </authorList>
    </citation>
    <scope>NUCLEOTIDE SEQUENCE</scope>
    <source>
        <tissue evidence="1">Shoot tissue taken approximately 20 cm above the soil surface</tissue>
    </source>
</reference>
<dbReference type="AlphaFoldDB" id="A0A0A9C3G7"/>
<organism evidence="1">
    <name type="scientific">Arundo donax</name>
    <name type="common">Giant reed</name>
    <name type="synonym">Donax arundinaceus</name>
    <dbReference type="NCBI Taxonomy" id="35708"/>
    <lineage>
        <taxon>Eukaryota</taxon>
        <taxon>Viridiplantae</taxon>
        <taxon>Streptophyta</taxon>
        <taxon>Embryophyta</taxon>
        <taxon>Tracheophyta</taxon>
        <taxon>Spermatophyta</taxon>
        <taxon>Magnoliopsida</taxon>
        <taxon>Liliopsida</taxon>
        <taxon>Poales</taxon>
        <taxon>Poaceae</taxon>
        <taxon>PACMAD clade</taxon>
        <taxon>Arundinoideae</taxon>
        <taxon>Arundineae</taxon>
        <taxon>Arundo</taxon>
    </lineage>
</organism>
<evidence type="ECO:0000313" key="1">
    <source>
        <dbReference type="EMBL" id="JAD70844.1"/>
    </source>
</evidence>
<accession>A0A0A9C3G7</accession>
<proteinExistence type="predicted"/>